<evidence type="ECO:0000256" key="3">
    <source>
        <dbReference type="SAM" id="SignalP"/>
    </source>
</evidence>
<dbReference type="RefSeq" id="XP_043166896.1">
    <property type="nucleotide sequence ID" value="XM_043310961.1"/>
</dbReference>
<protein>
    <recommendedName>
        <fullName evidence="6">Extracellular serine-rich protein</fullName>
    </recommendedName>
</protein>
<dbReference type="EMBL" id="CAJRGZ010000016">
    <property type="protein sequence ID" value="CAG5153848.1"/>
    <property type="molecule type" value="Genomic_DNA"/>
</dbReference>
<dbReference type="SUPFAM" id="SSF49503">
    <property type="entry name" value="Cupredoxins"/>
    <property type="match status" value="1"/>
</dbReference>
<dbReference type="Proteomes" id="UP000676310">
    <property type="component" value="Unassembled WGS sequence"/>
</dbReference>
<organism evidence="4 5">
    <name type="scientific">Alternaria atra</name>
    <dbReference type="NCBI Taxonomy" id="119953"/>
    <lineage>
        <taxon>Eukaryota</taxon>
        <taxon>Fungi</taxon>
        <taxon>Dikarya</taxon>
        <taxon>Ascomycota</taxon>
        <taxon>Pezizomycotina</taxon>
        <taxon>Dothideomycetes</taxon>
        <taxon>Pleosporomycetidae</taxon>
        <taxon>Pleosporales</taxon>
        <taxon>Pleosporineae</taxon>
        <taxon>Pleosporaceae</taxon>
        <taxon>Alternaria</taxon>
        <taxon>Alternaria sect. Ulocladioides</taxon>
    </lineage>
</organism>
<proteinExistence type="predicted"/>
<dbReference type="PANTHER" id="PTHR34883">
    <property type="entry name" value="SERINE-RICH PROTEIN, PUTATIVE-RELATED-RELATED"/>
    <property type="match status" value="1"/>
</dbReference>
<keyword evidence="5" id="KW-1185">Reference proteome</keyword>
<dbReference type="PANTHER" id="PTHR34883:SF8">
    <property type="entry name" value="EXTRACELLULAR SERINE-RICH PROTEIN (AFU_ORTHOLOGUE AFUA_6G00670)"/>
    <property type="match status" value="1"/>
</dbReference>
<feature type="region of interest" description="Disordered" evidence="1">
    <location>
        <begin position="372"/>
        <end position="396"/>
    </location>
</feature>
<feature type="signal peptide" evidence="3">
    <location>
        <begin position="1"/>
        <end position="25"/>
    </location>
</feature>
<feature type="compositionally biased region" description="Low complexity" evidence="1">
    <location>
        <begin position="337"/>
        <end position="354"/>
    </location>
</feature>
<sequence>MISSWSAGLAATLAVSHILPQFAAAQDYVSSALRSVSPTPTASESVESSSATPTSSGEPTVYTIKAGSGGFKFDPPELHNVSVGDIVKWEFYPRDHSVARAEFGSACVPYEYTGKDKVGFWSETQWVNNTNELTYFNVTINSTEPIFFYCAAPDSCLKQHMVGVINPNSTQTLASQVHAAAAADFQVAPGQPIPAEATSTLSNAPTSTGTSTPNSGGNDGGHTLSTGAIVGIAVGGVAFLAICAALFFFVGRSKSLKEVIKRQDATNNHDPNMSQQYGGSSYGHGGLASPGFPSPAPGYATPPLGHRPDYGFSSPPQYGQHSVGEQYPSGWSSPGLQQGHMSMMSSASGMSQQQMDQIKYAQMNTQPLVAELHSPPLGQQSFSAELEAPGLDKPRG</sequence>
<keyword evidence="2" id="KW-1133">Transmembrane helix</keyword>
<dbReference type="InterPro" id="IPR052953">
    <property type="entry name" value="Ser-rich/MCO-related"/>
</dbReference>
<feature type="region of interest" description="Disordered" evidence="1">
    <location>
        <begin position="39"/>
        <end position="59"/>
    </location>
</feature>
<evidence type="ECO:0000256" key="1">
    <source>
        <dbReference type="SAM" id="MobiDB-lite"/>
    </source>
</evidence>
<evidence type="ECO:0000313" key="5">
    <source>
        <dbReference type="Proteomes" id="UP000676310"/>
    </source>
</evidence>
<evidence type="ECO:0008006" key="6">
    <source>
        <dbReference type="Google" id="ProtNLM"/>
    </source>
</evidence>
<keyword evidence="2" id="KW-0812">Transmembrane</keyword>
<evidence type="ECO:0000313" key="4">
    <source>
        <dbReference type="EMBL" id="CAG5153848.1"/>
    </source>
</evidence>
<dbReference type="GeneID" id="67014902"/>
<gene>
    <name evidence="4" type="ORF">ALTATR162_LOCUS3355</name>
</gene>
<dbReference type="InterPro" id="IPR008972">
    <property type="entry name" value="Cupredoxin"/>
</dbReference>
<comment type="caution">
    <text evidence="4">The sequence shown here is derived from an EMBL/GenBank/DDBJ whole genome shotgun (WGS) entry which is preliminary data.</text>
</comment>
<feature type="chain" id="PRO_5035221270" description="Extracellular serine-rich protein" evidence="3">
    <location>
        <begin position="26"/>
        <end position="396"/>
    </location>
</feature>
<feature type="compositionally biased region" description="Low complexity" evidence="1">
    <location>
        <begin position="202"/>
        <end position="216"/>
    </location>
</feature>
<accession>A0A8J2HZQ9</accession>
<dbReference type="Gene3D" id="2.60.40.420">
    <property type="entry name" value="Cupredoxins - blue copper proteins"/>
    <property type="match status" value="1"/>
</dbReference>
<feature type="region of interest" description="Disordered" evidence="1">
    <location>
        <begin position="266"/>
        <end position="354"/>
    </location>
</feature>
<keyword evidence="2" id="KW-0472">Membrane</keyword>
<feature type="transmembrane region" description="Helical" evidence="2">
    <location>
        <begin position="228"/>
        <end position="251"/>
    </location>
</feature>
<keyword evidence="3" id="KW-0732">Signal</keyword>
<reference evidence="4" key="1">
    <citation type="submission" date="2021-05" db="EMBL/GenBank/DDBJ databases">
        <authorList>
            <person name="Stam R."/>
        </authorList>
    </citation>
    <scope>NUCLEOTIDE SEQUENCE</scope>
    <source>
        <strain evidence="4">CS162</strain>
    </source>
</reference>
<evidence type="ECO:0000256" key="2">
    <source>
        <dbReference type="SAM" id="Phobius"/>
    </source>
</evidence>
<feature type="region of interest" description="Disordered" evidence="1">
    <location>
        <begin position="194"/>
        <end position="219"/>
    </location>
</feature>
<name>A0A8J2HZQ9_9PLEO</name>
<dbReference type="CDD" id="cd00920">
    <property type="entry name" value="Cupredoxin"/>
    <property type="match status" value="1"/>
</dbReference>
<dbReference type="CDD" id="cd12087">
    <property type="entry name" value="TM_EGFR-like"/>
    <property type="match status" value="1"/>
</dbReference>
<dbReference type="OrthoDB" id="2331100at2759"/>
<dbReference type="AlphaFoldDB" id="A0A8J2HZQ9"/>